<dbReference type="Proteomes" id="UP000241848">
    <property type="component" value="Unassembled WGS sequence"/>
</dbReference>
<protein>
    <submittedName>
        <fullName evidence="1">Uncharacterized protein</fullName>
    </submittedName>
</protein>
<evidence type="ECO:0000313" key="2">
    <source>
        <dbReference type="Proteomes" id="UP000241848"/>
    </source>
</evidence>
<proteinExistence type="predicted"/>
<evidence type="ECO:0000313" key="1">
    <source>
        <dbReference type="EMBL" id="PSR21065.1"/>
    </source>
</evidence>
<dbReference type="EMBL" id="PXYV01000043">
    <property type="protein sequence ID" value="PSR21065.1"/>
    <property type="molecule type" value="Genomic_DNA"/>
</dbReference>
<sequence>MHEFHGRSYDHWVAHTTAVVLRSHLLAVAGRNETDDRTIASLFWALCNEMASLCFVEVWHLLMEVLRTALSDELRLSDAHIDCLLTVFLESTTRPKGRSLQVPARQQVLRLAG</sequence>
<accession>A0A2T2WFP5</accession>
<name>A0A2T2WFP5_9FIRM</name>
<dbReference type="AlphaFoldDB" id="A0A2T2WFP5"/>
<organism evidence="1 2">
    <name type="scientific">Sulfobacillus acidophilus</name>
    <dbReference type="NCBI Taxonomy" id="53633"/>
    <lineage>
        <taxon>Bacteria</taxon>
        <taxon>Bacillati</taxon>
        <taxon>Bacillota</taxon>
        <taxon>Clostridia</taxon>
        <taxon>Eubacteriales</taxon>
        <taxon>Clostridiales Family XVII. Incertae Sedis</taxon>
        <taxon>Sulfobacillus</taxon>
    </lineage>
</organism>
<gene>
    <name evidence="1" type="ORF">C7B45_12210</name>
</gene>
<comment type="caution">
    <text evidence="1">The sequence shown here is derived from an EMBL/GenBank/DDBJ whole genome shotgun (WGS) entry which is preliminary data.</text>
</comment>
<reference evidence="1 2" key="1">
    <citation type="journal article" date="2014" name="BMC Genomics">
        <title>Comparison of environmental and isolate Sulfobacillus genomes reveals diverse carbon, sulfur, nitrogen, and hydrogen metabolisms.</title>
        <authorList>
            <person name="Justice N.B."/>
            <person name="Norman A."/>
            <person name="Brown C.T."/>
            <person name="Singh A."/>
            <person name="Thomas B.C."/>
            <person name="Banfield J.F."/>
        </authorList>
    </citation>
    <scope>NUCLEOTIDE SEQUENCE [LARGE SCALE GENOMIC DNA]</scope>
    <source>
        <strain evidence="1">AMDSBA3</strain>
    </source>
</reference>